<accession>A0A0D4DAL4</accession>
<organism evidence="2 3">
    <name type="scientific">Vibrio phage ValKK3</name>
    <dbReference type="NCBI Taxonomy" id="1610855"/>
    <lineage>
        <taxon>Viruses</taxon>
        <taxon>Duplodnaviria</taxon>
        <taxon>Heunggongvirae</taxon>
        <taxon>Uroviricota</taxon>
        <taxon>Caudoviricetes</taxon>
        <taxon>Pantevenvirales</taxon>
        <taxon>Straboviridae</taxon>
        <taxon>Schizotequatrovirus</taxon>
        <taxon>Schizotequatrovirus valkk3</taxon>
    </lineage>
</organism>
<reference evidence="2 3" key="1">
    <citation type="journal article" date="2016" name="Genom Data">
        <title>Complete genome sequence of a giant Vibrio phage ValKK3 infecting Vibrio alginolyticus.</title>
        <authorList>
            <person name="Lal T.M."/>
            <person name="Sano M."/>
            <person name="Hatai K."/>
            <person name="Ransangan J."/>
        </authorList>
    </citation>
    <scope>NUCLEOTIDE SEQUENCE [LARGE SCALE GENOMIC DNA]</scope>
</reference>
<dbReference type="EMBL" id="KP671755">
    <property type="protein sequence ID" value="AJT60930.1"/>
    <property type="molecule type" value="Genomic_DNA"/>
</dbReference>
<keyword evidence="3" id="KW-1185">Reference proteome</keyword>
<dbReference type="RefSeq" id="YP_009201192.1">
    <property type="nucleotide sequence ID" value="NC_028829.1"/>
</dbReference>
<evidence type="ECO:0000313" key="3">
    <source>
        <dbReference type="Proteomes" id="UP000202888"/>
    </source>
</evidence>
<dbReference type="KEGG" id="vg:26628415"/>
<evidence type="ECO:0000256" key="1">
    <source>
        <dbReference type="SAM" id="Phobius"/>
    </source>
</evidence>
<dbReference type="GeneID" id="26628415"/>
<keyword evidence="1" id="KW-1133">Transmembrane helix</keyword>
<sequence length="54" mass="5783">MSLTILLMTLLCCTILTGMSIFSFINKPSFVKLVITAVLGFVSYVLLNVTAGAI</sequence>
<keyword evidence="1" id="KW-0812">Transmembrane</keyword>
<dbReference type="Proteomes" id="UP000202888">
    <property type="component" value="Segment"/>
</dbReference>
<keyword evidence="1" id="KW-0472">Membrane</keyword>
<protein>
    <submittedName>
        <fullName evidence="2">Uncharacterized protein</fullName>
    </submittedName>
</protein>
<proteinExistence type="predicted"/>
<name>A0A0D4DAL4_9CAUD</name>
<feature type="transmembrane region" description="Helical" evidence="1">
    <location>
        <begin position="30"/>
        <end position="51"/>
    </location>
</feature>
<evidence type="ECO:0000313" key="2">
    <source>
        <dbReference type="EMBL" id="AJT60930.1"/>
    </source>
</evidence>